<feature type="compositionally biased region" description="Low complexity" evidence="1">
    <location>
        <begin position="164"/>
        <end position="178"/>
    </location>
</feature>
<evidence type="ECO:0000256" key="1">
    <source>
        <dbReference type="SAM" id="MobiDB-lite"/>
    </source>
</evidence>
<dbReference type="EMBL" id="CP022111">
    <property type="protein sequence ID" value="ASG22446.1"/>
    <property type="molecule type" value="Genomic_DNA"/>
</dbReference>
<sequence length="205" mass="21301">MAAAAPRPVFVLAIALCLLALPPYLYLAPLVDGVQEAASRRVARLDQLGSARALLTQRDDLSRRAALFDQALGTHTLLRRGADVAAVQADAEGDIRGALRQAGVTVRTLTARSDAGRGAYRRIHLSVAAEGDAVAVTNAVAALDGVRPRLLLRSVHVHADATEPAAAGPSFGRAARGPAPGPVPGEDRPVTLELEIDVYADLAAS</sequence>
<dbReference type="RefSeq" id="WP_088873030.1">
    <property type="nucleotide sequence ID" value="NZ_CP022111.1"/>
</dbReference>
<organism evidence="2 3">
    <name type="scientific">Nitrospirillum viridazoti CBAmc</name>
    <dbReference type="NCBI Taxonomy" id="1441467"/>
    <lineage>
        <taxon>Bacteria</taxon>
        <taxon>Pseudomonadati</taxon>
        <taxon>Pseudomonadota</taxon>
        <taxon>Alphaproteobacteria</taxon>
        <taxon>Rhodospirillales</taxon>
        <taxon>Azospirillaceae</taxon>
        <taxon>Nitrospirillum</taxon>
        <taxon>Nitrospirillum viridazoti</taxon>
    </lineage>
</organism>
<dbReference type="Pfam" id="PF10741">
    <property type="entry name" value="T2SSM_b"/>
    <property type="match status" value="1"/>
</dbReference>
<dbReference type="AlphaFoldDB" id="A0A248JV90"/>
<accession>A0A248JV90</accession>
<dbReference type="KEGG" id="nao:Y958_16005"/>
<proteinExistence type="predicted"/>
<evidence type="ECO:0008006" key="4">
    <source>
        <dbReference type="Google" id="ProtNLM"/>
    </source>
</evidence>
<protein>
    <recommendedName>
        <fullName evidence="4">General secretion pathway protein GspM</fullName>
    </recommendedName>
</protein>
<dbReference type="InterPro" id="IPR034756">
    <property type="entry name" value="T2SSM_b"/>
</dbReference>
<evidence type="ECO:0000313" key="2">
    <source>
        <dbReference type="EMBL" id="ASG22446.1"/>
    </source>
</evidence>
<feature type="region of interest" description="Disordered" evidence="1">
    <location>
        <begin position="163"/>
        <end position="190"/>
    </location>
</feature>
<reference evidence="2 3" key="1">
    <citation type="submission" date="2017-06" db="EMBL/GenBank/DDBJ databases">
        <title>Complete genome sequence of Nitrospirillum amazonense strain CBAmC, an endophytic nitrogen-fixing and plant growth-promoting bacterium, isolated from sugarcane.</title>
        <authorList>
            <person name="Schwab S."/>
            <person name="dos Santos Teixeira K.R."/>
            <person name="Simoes Araujo J.L."/>
            <person name="Soares Vidal M."/>
            <person name="Borges de Freitas H.R."/>
            <person name="Rivello Crivelaro A.L."/>
            <person name="Bueno de Camargo Nunes A."/>
            <person name="dos Santos C.M."/>
            <person name="Palmeira da Silva Rosa D."/>
            <person name="da Silva Padilha D."/>
            <person name="da Silva E."/>
            <person name="Araujo Terra L."/>
            <person name="Soares Mendes V."/>
            <person name="Farinelli L."/>
            <person name="Magalhaes Cruz L."/>
            <person name="Baldani J.I."/>
        </authorList>
    </citation>
    <scope>NUCLEOTIDE SEQUENCE [LARGE SCALE GENOMIC DNA]</scope>
    <source>
        <strain evidence="2 3">CBAmC</strain>
    </source>
</reference>
<keyword evidence="3" id="KW-1185">Reference proteome</keyword>
<dbReference type="Proteomes" id="UP000197153">
    <property type="component" value="Chromosome 2"/>
</dbReference>
<gene>
    <name evidence="2" type="ORF">Y958_16005</name>
</gene>
<name>A0A248JV90_9PROT</name>
<evidence type="ECO:0000313" key="3">
    <source>
        <dbReference type="Proteomes" id="UP000197153"/>
    </source>
</evidence>